<dbReference type="SUPFAM" id="SSF46785">
    <property type="entry name" value="Winged helix' DNA-binding domain"/>
    <property type="match status" value="1"/>
</dbReference>
<reference evidence="2 3" key="1">
    <citation type="submission" date="2024-07" db="EMBL/GenBank/DDBJ databases">
        <authorList>
            <person name="Thanompreechachai J."/>
            <person name="Duangmal K."/>
        </authorList>
    </citation>
    <scope>NUCLEOTIDE SEQUENCE [LARGE SCALE GENOMIC DNA]</scope>
    <source>
        <strain evidence="2 3">KCTC 19886</strain>
    </source>
</reference>
<dbReference type="PANTHER" id="PTHR33164">
    <property type="entry name" value="TRANSCRIPTIONAL REGULATOR, MARR FAMILY"/>
    <property type="match status" value="1"/>
</dbReference>
<evidence type="ECO:0000313" key="2">
    <source>
        <dbReference type="EMBL" id="MEW9267160.1"/>
    </source>
</evidence>
<evidence type="ECO:0000259" key="1">
    <source>
        <dbReference type="PROSITE" id="PS50995"/>
    </source>
</evidence>
<dbReference type="SMART" id="SM00347">
    <property type="entry name" value="HTH_MARR"/>
    <property type="match status" value="1"/>
</dbReference>
<accession>A0ABV3PCD4</accession>
<dbReference type="InterPro" id="IPR000835">
    <property type="entry name" value="HTH_MarR-typ"/>
</dbReference>
<dbReference type="InterPro" id="IPR036388">
    <property type="entry name" value="WH-like_DNA-bd_sf"/>
</dbReference>
<dbReference type="InterPro" id="IPR039422">
    <property type="entry name" value="MarR/SlyA-like"/>
</dbReference>
<evidence type="ECO:0000313" key="3">
    <source>
        <dbReference type="Proteomes" id="UP001555826"/>
    </source>
</evidence>
<proteinExistence type="predicted"/>
<dbReference type="InterPro" id="IPR036390">
    <property type="entry name" value="WH_DNA-bd_sf"/>
</dbReference>
<dbReference type="Gene3D" id="1.10.10.10">
    <property type="entry name" value="Winged helix-like DNA-binding domain superfamily/Winged helix DNA-binding domain"/>
    <property type="match status" value="1"/>
</dbReference>
<keyword evidence="3" id="KW-1185">Reference proteome</keyword>
<gene>
    <name evidence="2" type="ORF">AB1207_20605</name>
</gene>
<dbReference type="Proteomes" id="UP001555826">
    <property type="component" value="Unassembled WGS sequence"/>
</dbReference>
<dbReference type="Pfam" id="PF12802">
    <property type="entry name" value="MarR_2"/>
    <property type="match status" value="1"/>
</dbReference>
<feature type="domain" description="HTH marR-type" evidence="1">
    <location>
        <begin position="14"/>
        <end position="150"/>
    </location>
</feature>
<dbReference type="PROSITE" id="PS50995">
    <property type="entry name" value="HTH_MARR_2"/>
    <property type="match status" value="1"/>
</dbReference>
<comment type="caution">
    <text evidence="2">The sequence shown here is derived from an EMBL/GenBank/DDBJ whole genome shotgun (WGS) entry which is preliminary data.</text>
</comment>
<sequence length="158" mass="17271">MEVAVDQQWLDPQEQAAWRRIVGLMTALPTALDGQLQRDSGLTHFEYWVLSALSEAPDRTLRMGCLAGSAHGSLSRLSHVAGRLERRGLLARRPDPDDGRSTLATLTDAGWDVVSGAAPGHVAAVRRLVFDPLTPEQTQLLAEIGDRVRRSVEAERSP</sequence>
<dbReference type="PANTHER" id="PTHR33164:SF99">
    <property type="entry name" value="MARR FAMILY REGULATORY PROTEIN"/>
    <property type="match status" value="1"/>
</dbReference>
<organism evidence="2 3">
    <name type="scientific">Kineococcus endophyticus</name>
    <dbReference type="NCBI Taxonomy" id="1181883"/>
    <lineage>
        <taxon>Bacteria</taxon>
        <taxon>Bacillati</taxon>
        <taxon>Actinomycetota</taxon>
        <taxon>Actinomycetes</taxon>
        <taxon>Kineosporiales</taxon>
        <taxon>Kineosporiaceae</taxon>
        <taxon>Kineococcus</taxon>
    </lineage>
</organism>
<protein>
    <submittedName>
        <fullName evidence="2">MarR family transcriptional regulator</fullName>
    </submittedName>
</protein>
<dbReference type="RefSeq" id="WP_367640381.1">
    <property type="nucleotide sequence ID" value="NZ_JBFNQN010000016.1"/>
</dbReference>
<dbReference type="EMBL" id="JBFNQN010000016">
    <property type="protein sequence ID" value="MEW9267160.1"/>
    <property type="molecule type" value="Genomic_DNA"/>
</dbReference>
<name>A0ABV3PCD4_9ACTN</name>